<evidence type="ECO:0000313" key="1">
    <source>
        <dbReference type="EMBL" id="SFP29963.1"/>
    </source>
</evidence>
<accession>A0A1I5P7K0</accession>
<sequence length="144" mass="16139">MTVRVERTFTFDAPAEQVWEFIADPAKRAEAISVVESYEVNDEDGREAVWQVSLPIPGIGATVAVETEDVERDPPSYVEFVGKSKALRVTGRHTIESDGETTTLHNEFVVDGRLPGVERFFKKNFEKELDNLEAALREELGLKA</sequence>
<dbReference type="OrthoDB" id="25755at2157"/>
<gene>
    <name evidence="1" type="ORF">SAMN05216277_102392</name>
</gene>
<proteinExistence type="predicted"/>
<evidence type="ECO:0000313" key="2">
    <source>
        <dbReference type="Proteomes" id="UP000183769"/>
    </source>
</evidence>
<dbReference type="CDD" id="cd07812">
    <property type="entry name" value="SRPBCC"/>
    <property type="match status" value="1"/>
</dbReference>
<dbReference type="AlphaFoldDB" id="A0A1I5P7K0"/>
<organism evidence="1 2">
    <name type="scientific">Halolamina pelagica</name>
    <dbReference type="NCBI Taxonomy" id="699431"/>
    <lineage>
        <taxon>Archaea</taxon>
        <taxon>Methanobacteriati</taxon>
        <taxon>Methanobacteriota</taxon>
        <taxon>Stenosarchaea group</taxon>
        <taxon>Halobacteria</taxon>
        <taxon>Halobacteriales</taxon>
        <taxon>Haloferacaceae</taxon>
    </lineage>
</organism>
<dbReference type="InterPro" id="IPR023393">
    <property type="entry name" value="START-like_dom_sf"/>
</dbReference>
<name>A0A1I5P7K0_9EURY</name>
<dbReference type="RefSeq" id="WP_074876101.1">
    <property type="nucleotide sequence ID" value="NZ_FOXI01000002.1"/>
</dbReference>
<dbReference type="Gene3D" id="3.30.530.20">
    <property type="match status" value="1"/>
</dbReference>
<dbReference type="InterPro" id="IPR019587">
    <property type="entry name" value="Polyketide_cyclase/dehydratase"/>
</dbReference>
<dbReference type="EMBL" id="FOXI01000002">
    <property type="protein sequence ID" value="SFP29963.1"/>
    <property type="molecule type" value="Genomic_DNA"/>
</dbReference>
<reference evidence="2" key="1">
    <citation type="submission" date="2016-10" db="EMBL/GenBank/DDBJ databases">
        <authorList>
            <person name="Varghese N."/>
            <person name="Submissions S."/>
        </authorList>
    </citation>
    <scope>NUCLEOTIDE SEQUENCE [LARGE SCALE GENOMIC DNA]</scope>
    <source>
        <strain evidence="2">CGMCC 1.10329</strain>
    </source>
</reference>
<protein>
    <submittedName>
        <fullName evidence="1">Carbon monoxide dehydrogenase subunit G</fullName>
    </submittedName>
</protein>
<keyword evidence="2" id="KW-1185">Reference proteome</keyword>
<dbReference type="Proteomes" id="UP000183769">
    <property type="component" value="Unassembled WGS sequence"/>
</dbReference>
<dbReference type="Pfam" id="PF10604">
    <property type="entry name" value="Polyketide_cyc2"/>
    <property type="match status" value="1"/>
</dbReference>
<dbReference type="SUPFAM" id="SSF55961">
    <property type="entry name" value="Bet v1-like"/>
    <property type="match status" value="1"/>
</dbReference>